<organism evidence="7 8">
    <name type="scientific">Fusarium albosuccineum</name>
    <dbReference type="NCBI Taxonomy" id="1237068"/>
    <lineage>
        <taxon>Eukaryota</taxon>
        <taxon>Fungi</taxon>
        <taxon>Dikarya</taxon>
        <taxon>Ascomycota</taxon>
        <taxon>Pezizomycotina</taxon>
        <taxon>Sordariomycetes</taxon>
        <taxon>Hypocreomycetidae</taxon>
        <taxon>Hypocreales</taxon>
        <taxon>Nectriaceae</taxon>
        <taxon>Fusarium</taxon>
        <taxon>Fusarium decemcellulare species complex</taxon>
    </lineage>
</organism>
<keyword evidence="3" id="KW-0238">DNA-binding</keyword>
<dbReference type="GO" id="GO:0006351">
    <property type="term" value="P:DNA-templated transcription"/>
    <property type="evidence" value="ECO:0007669"/>
    <property type="project" value="InterPro"/>
</dbReference>
<dbReference type="GO" id="GO:0003677">
    <property type="term" value="F:DNA binding"/>
    <property type="evidence" value="ECO:0007669"/>
    <property type="project" value="UniProtKB-KW"/>
</dbReference>
<evidence type="ECO:0000256" key="1">
    <source>
        <dbReference type="ARBA" id="ARBA00004123"/>
    </source>
</evidence>
<feature type="compositionally biased region" description="Polar residues" evidence="5">
    <location>
        <begin position="32"/>
        <end position="41"/>
    </location>
</feature>
<dbReference type="GO" id="GO:0003700">
    <property type="term" value="F:DNA-binding transcription factor activity"/>
    <property type="evidence" value="ECO:0007669"/>
    <property type="project" value="InterPro"/>
</dbReference>
<feature type="domain" description="Xylanolytic transcriptional activator regulatory" evidence="6">
    <location>
        <begin position="223"/>
        <end position="300"/>
    </location>
</feature>
<feature type="region of interest" description="Disordered" evidence="5">
    <location>
        <begin position="1"/>
        <end position="49"/>
    </location>
</feature>
<dbReference type="CDD" id="cd12148">
    <property type="entry name" value="fungal_TF_MHR"/>
    <property type="match status" value="1"/>
</dbReference>
<dbReference type="AlphaFoldDB" id="A0A8H4L8C3"/>
<evidence type="ECO:0000313" key="8">
    <source>
        <dbReference type="Proteomes" id="UP000554235"/>
    </source>
</evidence>
<evidence type="ECO:0000256" key="2">
    <source>
        <dbReference type="ARBA" id="ARBA00022723"/>
    </source>
</evidence>
<dbReference type="OrthoDB" id="2283488at2759"/>
<accession>A0A8H4L8C3</accession>
<gene>
    <name evidence="7" type="ORF">FALBO_8406</name>
</gene>
<dbReference type="PANTHER" id="PTHR46910:SF3">
    <property type="entry name" value="HALOTOLERANCE PROTEIN 9-RELATED"/>
    <property type="match status" value="1"/>
</dbReference>
<dbReference type="InterPro" id="IPR050987">
    <property type="entry name" value="AtrR-like"/>
</dbReference>
<dbReference type="Proteomes" id="UP000554235">
    <property type="component" value="Unassembled WGS sequence"/>
</dbReference>
<dbReference type="InterPro" id="IPR007219">
    <property type="entry name" value="XnlR_reg_dom"/>
</dbReference>
<proteinExistence type="predicted"/>
<reference evidence="7 8" key="1">
    <citation type="submission" date="2020-01" db="EMBL/GenBank/DDBJ databases">
        <title>Identification and distribution of gene clusters putatively required for synthesis of sphingolipid metabolism inhibitors in phylogenetically diverse species of the filamentous fungus Fusarium.</title>
        <authorList>
            <person name="Kim H.-S."/>
            <person name="Busman M."/>
            <person name="Brown D.W."/>
            <person name="Divon H."/>
            <person name="Uhlig S."/>
            <person name="Proctor R.H."/>
        </authorList>
    </citation>
    <scope>NUCLEOTIDE SEQUENCE [LARGE SCALE GENOMIC DNA]</scope>
    <source>
        <strain evidence="7 8">NRRL 20459</strain>
    </source>
</reference>
<dbReference type="EMBL" id="JAADYS010001145">
    <property type="protein sequence ID" value="KAF4464752.1"/>
    <property type="molecule type" value="Genomic_DNA"/>
</dbReference>
<dbReference type="GO" id="GO:0008270">
    <property type="term" value="F:zinc ion binding"/>
    <property type="evidence" value="ECO:0007669"/>
    <property type="project" value="InterPro"/>
</dbReference>
<dbReference type="Pfam" id="PF04082">
    <property type="entry name" value="Fungal_trans"/>
    <property type="match status" value="1"/>
</dbReference>
<dbReference type="SMART" id="SM00906">
    <property type="entry name" value="Fungal_trans"/>
    <property type="match status" value="1"/>
</dbReference>
<comment type="caution">
    <text evidence="7">The sequence shown here is derived from an EMBL/GenBank/DDBJ whole genome shotgun (WGS) entry which is preliminary data.</text>
</comment>
<sequence length="559" mass="61922">MDTEVPNVEPDQMHSPGMQSASPQPLAGRPNTVLQDEQSAHSPRISDAAHSELSGSFGYHHSPIYRSPLSHGQLCSPQASTTGHHDPLVESLANSLLKTGVTEETMVYLNKCIDLHFVYTYPIVPILHRSTINETMDKVNNSGARWDARMFALVTAACSYTLALVPDHLTSASLVVAEAFYKASKSTLDSYMEQDIEYPDHSSIAIRVFHSGWAHAAGKSKASWHILGESVRLVQSMRLHDEASYERMDPLEGQLCRRIFWVLYTSDKSAAILGGHPQCLASSLFKEGITAAYPDDFPGQDLIRVSTTLGSEQQMSIMTGFNANRDLWRAAEPLLLLTADDISHIQQGGSHPVLSDASPELATLTDQYMRFSTCLDDLPEMLRFHPSLGSSPNEFVFADKHVRAEPPRAIAIQRTNLQASYQCLKMVILRNLSAVWAHRNIDSRDFLLDHFLGMASANADQLADSPLYILETLRVAEDMLYVAHTSGLDLIRINGEVCTEKIRLVGASILELIARNPASPLMSAARRYSELYPHVLALLNSKLSERAQYNATEVNQGRR</sequence>
<dbReference type="GO" id="GO:0005634">
    <property type="term" value="C:nucleus"/>
    <property type="evidence" value="ECO:0007669"/>
    <property type="project" value="UniProtKB-SubCell"/>
</dbReference>
<evidence type="ECO:0000259" key="6">
    <source>
        <dbReference type="SMART" id="SM00906"/>
    </source>
</evidence>
<protein>
    <submittedName>
        <fullName evidence="7">Transcription factor</fullName>
    </submittedName>
</protein>
<evidence type="ECO:0000313" key="7">
    <source>
        <dbReference type="EMBL" id="KAF4464752.1"/>
    </source>
</evidence>
<keyword evidence="4" id="KW-0539">Nucleus</keyword>
<dbReference type="PANTHER" id="PTHR46910">
    <property type="entry name" value="TRANSCRIPTION FACTOR PDR1"/>
    <property type="match status" value="1"/>
</dbReference>
<evidence type="ECO:0000256" key="3">
    <source>
        <dbReference type="ARBA" id="ARBA00023125"/>
    </source>
</evidence>
<keyword evidence="8" id="KW-1185">Reference proteome</keyword>
<comment type="subcellular location">
    <subcellularLocation>
        <location evidence="1">Nucleus</location>
    </subcellularLocation>
</comment>
<evidence type="ECO:0000256" key="5">
    <source>
        <dbReference type="SAM" id="MobiDB-lite"/>
    </source>
</evidence>
<evidence type="ECO:0000256" key="4">
    <source>
        <dbReference type="ARBA" id="ARBA00023242"/>
    </source>
</evidence>
<name>A0A8H4L8C3_9HYPO</name>
<keyword evidence="2" id="KW-0479">Metal-binding</keyword>